<dbReference type="GeneID" id="100907135"/>
<evidence type="ECO:0000256" key="3">
    <source>
        <dbReference type="SAM" id="MobiDB-lite"/>
    </source>
</evidence>
<sequence>MASSLYSTASSSLRLNPQLVNTRVEMVYSLLSTLATEDRDDVSATLETMTTSKESCLAMRQSGCIPLLVQLLHGIIDEHGNPKGRLRTRESRVRAAKALHNIVHALPDDKRSRREARVVKLLEQVRDFCDALEEGDQAENLENENKEFEHPTSAVAALMKLSFDEEHRHAMCQLGGLQAIAELLHCDFAAHGHNRESCLLIRRYSGMALTNLTFGDGNNKAALCSMRSFMTSLVAQLDSRFDDLKQVTASVLRNLSWRADSMSRVSLRESGSVISLTKCMMSMEKEGTLKSVLSALWNLSAHCTENKVQICSVEGALGFLVGTLTYRSQGKTLSIVENGGGILRNVSSYVATRDEYRAILRRHSCLEILLQQLKSPSLTVVSNACGTLWNLSARCPQDQKRLWELGAVGMLRNLVNSKHKMISMGSSAALKNLLTAQHLSDSLECGGLESRLSSLVSEDLSLKSSETSSIRSCDTPVLLARKAKNLKQQYITGENAKNLSELCDNIEASPKASPVSEKRSLFFPSLPGRMHYSVGEHVPRSASRDSIRSTYSEPGYVRPRPHSLGQLRHSSIDRYSHIDWSTTSAFLASSEGTRAASARRRPASSSCVRPTSTYASFISTSIFEDKEEFSPTNSKQGTPHREPRRSARDPPRDVKARKDTSEKKLSIEKRSAIPSPMSGSMTDSQTSGSSPLKRSRIPQVKRPTESPPPPPSMNKKKTAPVEPRSTETVSMEIPNPGPTPGNLTVSSSTDPASSDSETNLSLPEKPPTVAVRSVKPVPTPPPSSPNFPSKKSSGNNNDSDRNSSSISDKSPPPSPRKSLTNKHLRAIEIEDDSSITSDLGGVQPPSFFNDLGSMASSCGSLELTGDRTPGKKLSLQARQCWNADEWSPKSCENLDNVMPPSGLNSVECLSLGSSMNSDLLLNANPPSYMEDHSFDDRTHDVIAADETYTRDVVNHNEPPIYPRVSAATYTQQNPQFANNKPSNNCVAQLLDDPTEIGSDAFLSDVEGDDLPYDSSTEYYTCRQSTETLRASHFMSCNSGHSKDATVGSSENLTSLDNTLTFDVSAGRRNSCADLTYDATLVYEPADDECSVVSSVDDATYDISSPRPQTPTRGARIVKPVVINGVPVMPGSPAKPPVVIIAGRNSTKNSPKKVPTVPIRQTRASALRASRAQIPAELERSGSRSTSSSPARSPPVSARLSSPANRRPLPRTASSPTPRTPIGGKAPQVASPLASRSSSLNSRVTSADNVRPPTGPKTQIENQPPKPAALTKQGTFTKDSGELALKPAPAIPARTIVPNATSVQNNQAKANTMNAVRAPMHKSSSVSHNMTRSTHPTLNRAQSDAAQMSKSVVQTATQRNSRRVPLAMRTTAASRARAAAIAHAKAQPSQARVVLTKRAITSIERPTSNSINNNVNNNNYENNDFTINKNNTTAFHANDSSSLIRSGTYEKINEVGLTAYPDSNDNEKSRTVGAHPVRPSEFWSTSKTSSAPQSSQKTTGFLKRSVAAYRKVGDSSPVAAPRSIPGLRSPSEVTKLVGPSVASVASPAAVIAPFSYRPRSTPTTPNGSKIPMIRSEDKKPSTTPDDEGYVVATARLVTTV</sequence>
<dbReference type="GO" id="GO:0016342">
    <property type="term" value="C:catenin complex"/>
    <property type="evidence" value="ECO:0007669"/>
    <property type="project" value="TreeGrafter"/>
</dbReference>
<feature type="compositionally biased region" description="Polar residues" evidence="3">
    <location>
        <begin position="677"/>
        <end position="692"/>
    </location>
</feature>
<feature type="region of interest" description="Disordered" evidence="3">
    <location>
        <begin position="1554"/>
        <end position="1586"/>
    </location>
</feature>
<dbReference type="PANTHER" id="PTHR12607">
    <property type="entry name" value="ADENOMATOUS POLYPOSIS COLI PROTEIN FAMILY"/>
    <property type="match status" value="1"/>
</dbReference>
<evidence type="ECO:0000256" key="2">
    <source>
        <dbReference type="ARBA" id="ARBA00022687"/>
    </source>
</evidence>
<dbReference type="GO" id="GO:0007026">
    <property type="term" value="P:negative regulation of microtubule depolymerization"/>
    <property type="evidence" value="ECO:0007669"/>
    <property type="project" value="TreeGrafter"/>
</dbReference>
<dbReference type="CTD" id="10297"/>
<feature type="compositionally biased region" description="Low complexity" evidence="3">
    <location>
        <begin position="746"/>
        <end position="756"/>
    </location>
</feature>
<keyword evidence="2" id="KW-0879">Wnt signaling pathway</keyword>
<dbReference type="SMART" id="SM00185">
    <property type="entry name" value="ARM"/>
    <property type="match status" value="6"/>
</dbReference>
<feature type="compositionally biased region" description="Basic and acidic residues" evidence="3">
    <location>
        <begin position="537"/>
        <end position="547"/>
    </location>
</feature>
<dbReference type="GO" id="GO:0016477">
    <property type="term" value="P:cell migration"/>
    <property type="evidence" value="ECO:0007669"/>
    <property type="project" value="TreeGrafter"/>
</dbReference>
<dbReference type="SUPFAM" id="SSF48371">
    <property type="entry name" value="ARM repeat"/>
    <property type="match status" value="1"/>
</dbReference>
<feature type="compositionally biased region" description="Low complexity" evidence="3">
    <location>
        <begin position="1228"/>
        <end position="1245"/>
    </location>
</feature>
<feature type="compositionally biased region" description="Basic and acidic residues" evidence="3">
    <location>
        <begin position="639"/>
        <end position="671"/>
    </location>
</feature>
<accession>A0AAJ7WI83</accession>
<feature type="region of interest" description="Disordered" evidence="3">
    <location>
        <begin position="625"/>
        <end position="822"/>
    </location>
</feature>
<evidence type="ECO:0000313" key="4">
    <source>
        <dbReference type="Proteomes" id="UP000694867"/>
    </source>
</evidence>
<name>A0AAJ7WI83_9ACAR</name>
<dbReference type="GO" id="GO:0001708">
    <property type="term" value="P:cell fate specification"/>
    <property type="evidence" value="ECO:0007669"/>
    <property type="project" value="TreeGrafter"/>
</dbReference>
<dbReference type="GO" id="GO:0016055">
    <property type="term" value="P:Wnt signaling pathway"/>
    <property type="evidence" value="ECO:0007669"/>
    <property type="project" value="UniProtKB-KW"/>
</dbReference>
<dbReference type="PANTHER" id="PTHR12607:SF12">
    <property type="entry name" value="APC-LIKE, ISOFORM A-RELATED"/>
    <property type="match status" value="1"/>
</dbReference>
<dbReference type="Pfam" id="PF18797">
    <property type="entry name" value="APC_rep"/>
    <property type="match status" value="1"/>
</dbReference>
<keyword evidence="4" id="KW-1185">Reference proteome</keyword>
<dbReference type="GO" id="GO:0008013">
    <property type="term" value="F:beta-catenin binding"/>
    <property type="evidence" value="ECO:0007669"/>
    <property type="project" value="InterPro"/>
</dbReference>
<evidence type="ECO:0000256" key="1">
    <source>
        <dbReference type="ARBA" id="ARBA00009051"/>
    </source>
</evidence>
<dbReference type="GO" id="GO:0007389">
    <property type="term" value="P:pattern specification process"/>
    <property type="evidence" value="ECO:0007669"/>
    <property type="project" value="TreeGrafter"/>
</dbReference>
<feature type="region of interest" description="Disordered" evidence="3">
    <location>
        <begin position="589"/>
        <end position="609"/>
    </location>
</feature>
<dbReference type="RefSeq" id="XP_028966933.1">
    <property type="nucleotide sequence ID" value="XM_029111100.1"/>
</dbReference>
<feature type="region of interest" description="Disordered" evidence="3">
    <location>
        <begin position="534"/>
        <end position="564"/>
    </location>
</feature>
<dbReference type="Proteomes" id="UP000694867">
    <property type="component" value="Unplaced"/>
</dbReference>
<dbReference type="Pfam" id="PF00514">
    <property type="entry name" value="Arm"/>
    <property type="match status" value="1"/>
</dbReference>
<dbReference type="InterPro" id="IPR011989">
    <property type="entry name" value="ARM-like"/>
</dbReference>
<reference evidence="5" key="1">
    <citation type="submission" date="2025-08" db="UniProtKB">
        <authorList>
            <consortium name="RefSeq"/>
        </authorList>
    </citation>
    <scope>IDENTIFICATION</scope>
</reference>
<dbReference type="InterPro" id="IPR041257">
    <property type="entry name" value="APC_rep"/>
</dbReference>
<feature type="region of interest" description="Disordered" evidence="3">
    <location>
        <begin position="1142"/>
        <end position="1272"/>
    </location>
</feature>
<dbReference type="GO" id="GO:0045295">
    <property type="term" value="F:gamma-catenin binding"/>
    <property type="evidence" value="ECO:0007669"/>
    <property type="project" value="TreeGrafter"/>
</dbReference>
<dbReference type="InterPro" id="IPR000225">
    <property type="entry name" value="Armadillo"/>
</dbReference>
<feature type="region of interest" description="Disordered" evidence="3">
    <location>
        <begin position="1457"/>
        <end position="1498"/>
    </location>
</feature>
<gene>
    <name evidence="5" type="primary">LOC100907135</name>
</gene>
<feature type="compositionally biased region" description="Low complexity" evidence="3">
    <location>
        <begin position="786"/>
        <end position="809"/>
    </location>
</feature>
<proteinExistence type="inferred from homology"/>
<feature type="compositionally biased region" description="Polar residues" evidence="3">
    <location>
        <begin position="1557"/>
        <end position="1566"/>
    </location>
</feature>
<feature type="compositionally biased region" description="Low complexity" evidence="3">
    <location>
        <begin position="1182"/>
        <end position="1220"/>
    </location>
</feature>
<protein>
    <submittedName>
        <fullName evidence="5">Uncharacterized protein LOC100907135</fullName>
    </submittedName>
</protein>
<dbReference type="GO" id="GO:0008017">
    <property type="term" value="F:microtubule binding"/>
    <property type="evidence" value="ECO:0007669"/>
    <property type="project" value="TreeGrafter"/>
</dbReference>
<feature type="compositionally biased region" description="Low complexity" evidence="3">
    <location>
        <begin position="1483"/>
        <end position="1498"/>
    </location>
</feature>
<evidence type="ECO:0000313" key="5">
    <source>
        <dbReference type="RefSeq" id="XP_028966933.1"/>
    </source>
</evidence>
<dbReference type="GO" id="GO:0005881">
    <property type="term" value="C:cytoplasmic microtubule"/>
    <property type="evidence" value="ECO:0007669"/>
    <property type="project" value="TreeGrafter"/>
</dbReference>
<organism evidence="4 5">
    <name type="scientific">Galendromus occidentalis</name>
    <name type="common">western predatory mite</name>
    <dbReference type="NCBI Taxonomy" id="34638"/>
    <lineage>
        <taxon>Eukaryota</taxon>
        <taxon>Metazoa</taxon>
        <taxon>Ecdysozoa</taxon>
        <taxon>Arthropoda</taxon>
        <taxon>Chelicerata</taxon>
        <taxon>Arachnida</taxon>
        <taxon>Acari</taxon>
        <taxon>Parasitiformes</taxon>
        <taxon>Mesostigmata</taxon>
        <taxon>Gamasina</taxon>
        <taxon>Phytoseioidea</taxon>
        <taxon>Phytoseiidae</taxon>
        <taxon>Typhlodrominae</taxon>
        <taxon>Galendromus</taxon>
    </lineage>
</organism>
<comment type="similarity">
    <text evidence="1">Belongs to the adenomatous polyposis coli (APC) family.</text>
</comment>
<dbReference type="GO" id="GO:0007399">
    <property type="term" value="P:nervous system development"/>
    <property type="evidence" value="ECO:0007669"/>
    <property type="project" value="TreeGrafter"/>
</dbReference>
<dbReference type="GO" id="GO:0090090">
    <property type="term" value="P:negative regulation of canonical Wnt signaling pathway"/>
    <property type="evidence" value="ECO:0007669"/>
    <property type="project" value="TreeGrafter"/>
</dbReference>
<dbReference type="InterPro" id="IPR016024">
    <property type="entry name" value="ARM-type_fold"/>
</dbReference>
<dbReference type="KEGG" id="goe:100907135"/>
<dbReference type="FunFam" id="1.25.10.10:FF:000305">
    <property type="entry name" value="Adenomatous polyposis coli"/>
    <property type="match status" value="1"/>
</dbReference>
<dbReference type="InterPro" id="IPR026818">
    <property type="entry name" value="Apc_fam"/>
</dbReference>
<dbReference type="Gene3D" id="1.25.10.10">
    <property type="entry name" value="Leucine-rich Repeat Variant"/>
    <property type="match status" value="1"/>
</dbReference>
<dbReference type="GO" id="GO:0030877">
    <property type="term" value="C:beta-catenin destruction complex"/>
    <property type="evidence" value="ECO:0007669"/>
    <property type="project" value="TreeGrafter"/>
</dbReference>